<dbReference type="PROSITE" id="PS50887">
    <property type="entry name" value="GGDEF"/>
    <property type="match status" value="1"/>
</dbReference>
<evidence type="ECO:0000313" key="6">
    <source>
        <dbReference type="Proteomes" id="UP000672602"/>
    </source>
</evidence>
<dbReference type="SMART" id="SM00267">
    <property type="entry name" value="GGDEF"/>
    <property type="match status" value="1"/>
</dbReference>
<dbReference type="EMBL" id="JAGMWN010000001">
    <property type="protein sequence ID" value="MBP5855486.1"/>
    <property type="molecule type" value="Genomic_DNA"/>
</dbReference>
<evidence type="ECO:0000256" key="2">
    <source>
        <dbReference type="PROSITE-ProRule" id="PRU00169"/>
    </source>
</evidence>
<dbReference type="Pfam" id="PF00990">
    <property type="entry name" value="GGDEF"/>
    <property type="match status" value="1"/>
</dbReference>
<dbReference type="PROSITE" id="PS50110">
    <property type="entry name" value="RESPONSE_REGULATORY"/>
    <property type="match status" value="1"/>
</dbReference>
<dbReference type="EC" id="2.7.7.65" evidence="5"/>
<comment type="caution">
    <text evidence="2">Lacks conserved residue(s) required for the propagation of feature annotation.</text>
</comment>
<proteinExistence type="predicted"/>
<dbReference type="Gene3D" id="3.30.70.270">
    <property type="match status" value="1"/>
</dbReference>
<reference evidence="5" key="1">
    <citation type="submission" date="2021-04" db="EMBL/GenBank/DDBJ databases">
        <authorList>
            <person name="Zhang D.-C."/>
        </authorList>
    </citation>
    <scope>NUCLEOTIDE SEQUENCE</scope>
    <source>
        <strain evidence="5">CGMCC 1.15697</strain>
    </source>
</reference>
<dbReference type="InterPro" id="IPR029787">
    <property type="entry name" value="Nucleotide_cyclase"/>
</dbReference>
<dbReference type="NCBIfam" id="TIGR00254">
    <property type="entry name" value="GGDEF"/>
    <property type="match status" value="1"/>
</dbReference>
<feature type="domain" description="GGDEF" evidence="4">
    <location>
        <begin position="332"/>
        <end position="452"/>
    </location>
</feature>
<dbReference type="InterPro" id="IPR001789">
    <property type="entry name" value="Sig_transdc_resp-reg_receiver"/>
</dbReference>
<feature type="domain" description="Response regulatory" evidence="3">
    <location>
        <begin position="6"/>
        <end position="123"/>
    </location>
</feature>
<evidence type="ECO:0000259" key="4">
    <source>
        <dbReference type="PROSITE" id="PS50887"/>
    </source>
</evidence>
<dbReference type="AlphaFoldDB" id="A0A8J7SKG3"/>
<organism evidence="5 6">
    <name type="scientific">Marivibrio halodurans</name>
    <dbReference type="NCBI Taxonomy" id="2039722"/>
    <lineage>
        <taxon>Bacteria</taxon>
        <taxon>Pseudomonadati</taxon>
        <taxon>Pseudomonadota</taxon>
        <taxon>Alphaproteobacteria</taxon>
        <taxon>Rhodospirillales</taxon>
        <taxon>Rhodospirillaceae</taxon>
        <taxon>Marivibrio</taxon>
    </lineage>
</organism>
<keyword evidence="5" id="KW-0808">Transferase</keyword>
<keyword evidence="6" id="KW-1185">Reference proteome</keyword>
<evidence type="ECO:0000313" key="5">
    <source>
        <dbReference type="EMBL" id="MBP5855486.1"/>
    </source>
</evidence>
<sequence length="452" mass="49208">MSKHGLILLGDPSPERVEARQGALHALGYRCLAVSDRAALPEQARTRAPDVILIASDGEAEDAEALHLVDILKHDPITAAIPIILTDATDRRMRDGALAAGVDDLLPADSATKEIAARLPRLVRASVMQTELSRRVESAGRFGVDVDPTGFSRNYALRPRIMTVCENGAILTDLQQALLMAGFHAIPERSAFRAGERIDDERVDAAIIGVEGPRDIARAASLAAHIRANPRLFNLPTLIVGPAIDDAASETLYKAGVSIVLNEPVVPTPSTGFIPYMHMLVNRQRWRWTMRDPFKATLSSGTADVELNGVYGPAFMEEHLARLLQARAVREGMLSLGLAVIDNAEGVRDTHGDEAARILMQQMAAWITGMTRIEDCVCRMDANGFAILMPETSIAEAERVLHRIAGILHQSEFHLTEEVMEPIRVWPSVGVVAAGDGDDADRMIERARRACL</sequence>
<dbReference type="InterPro" id="IPR011006">
    <property type="entry name" value="CheY-like_superfamily"/>
</dbReference>
<accession>A0A8J7SKG3</accession>
<name>A0A8J7SKG3_9PROT</name>
<dbReference type="RefSeq" id="WP_210680074.1">
    <property type="nucleotide sequence ID" value="NZ_JAGMWN010000001.1"/>
</dbReference>
<evidence type="ECO:0000259" key="3">
    <source>
        <dbReference type="PROSITE" id="PS50110"/>
    </source>
</evidence>
<evidence type="ECO:0000256" key="1">
    <source>
        <dbReference type="ARBA" id="ARBA00022553"/>
    </source>
</evidence>
<protein>
    <submittedName>
        <fullName evidence="5">Diguanylate cyclase</fullName>
        <ecNumber evidence="5">2.7.7.65</ecNumber>
    </submittedName>
</protein>
<comment type="caution">
    <text evidence="5">The sequence shown here is derived from an EMBL/GenBank/DDBJ whole genome shotgun (WGS) entry which is preliminary data.</text>
</comment>
<dbReference type="GO" id="GO:0000160">
    <property type="term" value="P:phosphorelay signal transduction system"/>
    <property type="evidence" value="ECO:0007669"/>
    <property type="project" value="InterPro"/>
</dbReference>
<keyword evidence="1" id="KW-0597">Phosphoprotein</keyword>
<dbReference type="PANTHER" id="PTHR44591:SF23">
    <property type="entry name" value="CHEY SUBFAMILY"/>
    <property type="match status" value="1"/>
</dbReference>
<dbReference type="InterPro" id="IPR043128">
    <property type="entry name" value="Rev_trsase/Diguanyl_cyclase"/>
</dbReference>
<dbReference type="Gene3D" id="3.40.50.2300">
    <property type="match status" value="1"/>
</dbReference>
<dbReference type="InterPro" id="IPR000160">
    <property type="entry name" value="GGDEF_dom"/>
</dbReference>
<dbReference type="PANTHER" id="PTHR44591">
    <property type="entry name" value="STRESS RESPONSE REGULATOR PROTEIN 1"/>
    <property type="match status" value="1"/>
</dbReference>
<dbReference type="Proteomes" id="UP000672602">
    <property type="component" value="Unassembled WGS sequence"/>
</dbReference>
<dbReference type="SUPFAM" id="SSF55073">
    <property type="entry name" value="Nucleotide cyclase"/>
    <property type="match status" value="1"/>
</dbReference>
<keyword evidence="5" id="KW-0548">Nucleotidyltransferase</keyword>
<gene>
    <name evidence="5" type="ORF">KAJ83_00565</name>
</gene>
<dbReference type="GO" id="GO:0052621">
    <property type="term" value="F:diguanylate cyclase activity"/>
    <property type="evidence" value="ECO:0007669"/>
    <property type="project" value="UniProtKB-EC"/>
</dbReference>
<dbReference type="SUPFAM" id="SSF52172">
    <property type="entry name" value="CheY-like"/>
    <property type="match status" value="1"/>
</dbReference>
<dbReference type="InterPro" id="IPR050595">
    <property type="entry name" value="Bact_response_regulator"/>
</dbReference>